<proteinExistence type="predicted"/>
<dbReference type="AlphaFoldDB" id="U5D5K6"/>
<reference evidence="2" key="1">
    <citation type="journal article" date="2013" name="Science">
        <title>The Amborella genome and the evolution of flowering plants.</title>
        <authorList>
            <consortium name="Amborella Genome Project"/>
        </authorList>
    </citation>
    <scope>NUCLEOTIDE SEQUENCE [LARGE SCALE GENOMIC DNA]</scope>
</reference>
<name>U5D5K6_AMBTC</name>
<organism evidence="1 2">
    <name type="scientific">Amborella trichopoda</name>
    <dbReference type="NCBI Taxonomy" id="13333"/>
    <lineage>
        <taxon>Eukaryota</taxon>
        <taxon>Viridiplantae</taxon>
        <taxon>Streptophyta</taxon>
        <taxon>Embryophyta</taxon>
        <taxon>Tracheophyta</taxon>
        <taxon>Spermatophyta</taxon>
        <taxon>Magnoliopsida</taxon>
        <taxon>Amborellales</taxon>
        <taxon>Amborellaceae</taxon>
        <taxon>Amborella</taxon>
    </lineage>
</organism>
<dbReference type="HOGENOM" id="CLU_2761166_0_0_1"/>
<gene>
    <name evidence="1" type="ORF">AMTR_s00047p00035450</name>
</gene>
<protein>
    <submittedName>
        <fullName evidence="1">Uncharacterized protein</fullName>
    </submittedName>
</protein>
<keyword evidence="2" id="KW-1185">Reference proteome</keyword>
<sequence length="70" mass="7458">MGRVEADGGSDFGSGLVYGASGAPQYLTSGNRLVGLFKYGISGEPRYFRSFDRLGHCMSGGNLLPDLRLI</sequence>
<dbReference type="Gramene" id="ERN17724">
    <property type="protein sequence ID" value="ERN17724"/>
    <property type="gene ID" value="AMTR_s00047p00035450"/>
</dbReference>
<dbReference type="EMBL" id="KI392311">
    <property type="protein sequence ID" value="ERN17724.1"/>
    <property type="molecule type" value="Genomic_DNA"/>
</dbReference>
<evidence type="ECO:0000313" key="2">
    <source>
        <dbReference type="Proteomes" id="UP000017836"/>
    </source>
</evidence>
<dbReference type="Proteomes" id="UP000017836">
    <property type="component" value="Unassembled WGS sequence"/>
</dbReference>
<evidence type="ECO:0000313" key="1">
    <source>
        <dbReference type="EMBL" id="ERN17724.1"/>
    </source>
</evidence>
<accession>U5D5K6</accession>